<dbReference type="GeneID" id="92929047"/>
<dbReference type="SUPFAM" id="SSF52283">
    <property type="entry name" value="Formate/glycerate dehydrogenase catalytic domain-like"/>
    <property type="match status" value="1"/>
</dbReference>
<evidence type="ECO:0000256" key="2">
    <source>
        <dbReference type="ARBA" id="ARBA00023002"/>
    </source>
</evidence>
<dbReference type="Pfam" id="PF02826">
    <property type="entry name" value="2-Hacid_dh_C"/>
    <property type="match status" value="1"/>
</dbReference>
<dbReference type="Gene3D" id="3.40.50.720">
    <property type="entry name" value="NAD(P)-binding Rossmann-like Domain"/>
    <property type="match status" value="2"/>
</dbReference>
<dbReference type="RefSeq" id="WP_022390210.1">
    <property type="nucleotide sequence ID" value="NZ_AP028032.1"/>
</dbReference>
<evidence type="ECO:0000259" key="6">
    <source>
        <dbReference type="Pfam" id="PF02826"/>
    </source>
</evidence>
<sequence>MKKKVLVTYNMFRSGYAELVEKYDVTFPPDGAESFTYEEVLRMIPEYDALQSMFNFPVDKQLMDAGVKLKIISNYAVGYDNIDIPYATQKGIQVTNTPDPVTEPTADQAMGLLLAVSRRISELDRRLRVGEVKVGLLENLGHSLYGGTIGIIGMGRIGQALARRAVAAGMKIVYCNRHRVAETIEDKYKAVYLSLDELLRVSDVVSVNAPYTTETYHLIGERELSLMKPTSILINTARGPLVDEKALVKALREKVIWGAGLDVFEFGDYPSEELLSMDNVVLNPHTGTQTFEVRNEMAAFVSRNIIHFFEGGPVAKVNHID</sequence>
<comment type="caution">
    <text evidence="7">The sequence shown here is derived from an EMBL/GenBank/DDBJ whole genome shotgun (WGS) entry which is preliminary data.</text>
</comment>
<dbReference type="GO" id="GO:0005829">
    <property type="term" value="C:cytosol"/>
    <property type="evidence" value="ECO:0007669"/>
    <property type="project" value="TreeGrafter"/>
</dbReference>
<dbReference type="PANTHER" id="PTHR10996:SF283">
    <property type="entry name" value="GLYOXYLATE_HYDROXYPYRUVATE REDUCTASE B"/>
    <property type="match status" value="1"/>
</dbReference>
<dbReference type="PANTHER" id="PTHR10996">
    <property type="entry name" value="2-HYDROXYACID DEHYDROGENASE-RELATED"/>
    <property type="match status" value="1"/>
</dbReference>
<name>A0A316R195_9BACT</name>
<keyword evidence="2 4" id="KW-0560">Oxidoreductase</keyword>
<dbReference type="InterPro" id="IPR006140">
    <property type="entry name" value="D-isomer_DH_NAD-bd"/>
</dbReference>
<organism evidence="7 8">
    <name type="scientific">Coprobacter fastidiosus</name>
    <dbReference type="NCBI Taxonomy" id="1099853"/>
    <lineage>
        <taxon>Bacteria</taxon>
        <taxon>Pseudomonadati</taxon>
        <taxon>Bacteroidota</taxon>
        <taxon>Bacteroidia</taxon>
        <taxon>Bacteroidales</taxon>
        <taxon>Barnesiellaceae</taxon>
        <taxon>Coprobacter</taxon>
    </lineage>
</organism>
<dbReference type="GO" id="GO:0016618">
    <property type="term" value="F:hydroxypyruvate reductase [NAD(P)H] activity"/>
    <property type="evidence" value="ECO:0007669"/>
    <property type="project" value="TreeGrafter"/>
</dbReference>
<dbReference type="InterPro" id="IPR029753">
    <property type="entry name" value="D-isomer_DH_CS"/>
</dbReference>
<dbReference type="PROSITE" id="PS00671">
    <property type="entry name" value="D_2_HYDROXYACID_DH_3"/>
    <property type="match status" value="1"/>
</dbReference>
<feature type="domain" description="D-isomer specific 2-hydroxyacid dehydrogenase catalytic" evidence="5">
    <location>
        <begin position="17"/>
        <end position="316"/>
    </location>
</feature>
<dbReference type="EMBL" id="DNWC01000025">
    <property type="protein sequence ID" value="HBJ07663.1"/>
    <property type="molecule type" value="Genomic_DNA"/>
</dbReference>
<evidence type="ECO:0000256" key="4">
    <source>
        <dbReference type="RuleBase" id="RU003719"/>
    </source>
</evidence>
<feature type="domain" description="D-isomer specific 2-hydroxyacid dehydrogenase NAD-binding" evidence="6">
    <location>
        <begin position="110"/>
        <end position="287"/>
    </location>
</feature>
<gene>
    <name evidence="7" type="ORF">DDY73_01540</name>
</gene>
<dbReference type="InterPro" id="IPR006139">
    <property type="entry name" value="D-isomer_2_OHA_DH_cat_dom"/>
</dbReference>
<dbReference type="InterPro" id="IPR029752">
    <property type="entry name" value="D-isomer_DH_CS1"/>
</dbReference>
<dbReference type="Pfam" id="PF00389">
    <property type="entry name" value="2-Hacid_dh"/>
    <property type="match status" value="1"/>
</dbReference>
<comment type="similarity">
    <text evidence="1 4">Belongs to the D-isomer specific 2-hydroxyacid dehydrogenase family.</text>
</comment>
<protein>
    <submittedName>
        <fullName evidence="7">Dihydrofolate reductase</fullName>
    </submittedName>
</protein>
<dbReference type="GO" id="GO:0030267">
    <property type="term" value="F:glyoxylate reductase (NADPH) activity"/>
    <property type="evidence" value="ECO:0007669"/>
    <property type="project" value="TreeGrafter"/>
</dbReference>
<evidence type="ECO:0000313" key="7">
    <source>
        <dbReference type="EMBL" id="HBJ07663.1"/>
    </source>
</evidence>
<dbReference type="SUPFAM" id="SSF51735">
    <property type="entry name" value="NAD(P)-binding Rossmann-fold domains"/>
    <property type="match status" value="1"/>
</dbReference>
<dbReference type="Proteomes" id="UP000262954">
    <property type="component" value="Unassembled WGS sequence"/>
</dbReference>
<accession>A0A316R195</accession>
<dbReference type="PROSITE" id="PS00065">
    <property type="entry name" value="D_2_HYDROXYACID_DH_1"/>
    <property type="match status" value="1"/>
</dbReference>
<proteinExistence type="inferred from homology"/>
<evidence type="ECO:0000259" key="5">
    <source>
        <dbReference type="Pfam" id="PF00389"/>
    </source>
</evidence>
<evidence type="ECO:0000313" key="8">
    <source>
        <dbReference type="Proteomes" id="UP000262954"/>
    </source>
</evidence>
<dbReference type="GO" id="GO:0051287">
    <property type="term" value="F:NAD binding"/>
    <property type="evidence" value="ECO:0007669"/>
    <property type="project" value="InterPro"/>
</dbReference>
<dbReference type="InterPro" id="IPR050223">
    <property type="entry name" value="D-isomer_2-hydroxyacid_DH"/>
</dbReference>
<dbReference type="AlphaFoldDB" id="A0A316R195"/>
<evidence type="ECO:0000256" key="3">
    <source>
        <dbReference type="ARBA" id="ARBA00023027"/>
    </source>
</evidence>
<dbReference type="FunFam" id="3.40.50.720:FF:000203">
    <property type="entry name" value="D-3-phosphoglycerate dehydrogenase (SerA)"/>
    <property type="match status" value="1"/>
</dbReference>
<dbReference type="PROSITE" id="PS00670">
    <property type="entry name" value="D_2_HYDROXYACID_DH_2"/>
    <property type="match status" value="1"/>
</dbReference>
<keyword evidence="3" id="KW-0520">NAD</keyword>
<reference evidence="7 8" key="1">
    <citation type="journal article" date="2018" name="Nat. Biotechnol.">
        <title>A standardized bacterial taxonomy based on genome phylogeny substantially revises the tree of life.</title>
        <authorList>
            <person name="Parks D.H."/>
            <person name="Chuvochina M."/>
            <person name="Waite D.W."/>
            <person name="Rinke C."/>
            <person name="Skarshewski A."/>
            <person name="Chaumeil P.A."/>
            <person name="Hugenholtz P."/>
        </authorList>
    </citation>
    <scope>NUCLEOTIDE SEQUENCE [LARGE SCALE GENOMIC DNA]</scope>
    <source>
        <strain evidence="7">UBA11482</strain>
    </source>
</reference>
<dbReference type="InterPro" id="IPR036291">
    <property type="entry name" value="NAD(P)-bd_dom_sf"/>
</dbReference>
<evidence type="ECO:0000256" key="1">
    <source>
        <dbReference type="ARBA" id="ARBA00005854"/>
    </source>
</evidence>